<sequence>MPEPRVGVGLFVFRPNGTFIIGKRKGALGSGSLGLPGGHLEFGESFTICAARELLEETGIKVTEESIHFLTAGNNVFVKEERHYVTIAMGVLLEGEMVEVEPELCIWAKEDMEKGEGEKRLFQPMGEFVRQNGGGFNPFEVLKAKMR</sequence>
<dbReference type="PROSITE" id="PS00893">
    <property type="entry name" value="NUDIX_BOX"/>
    <property type="match status" value="1"/>
</dbReference>
<dbReference type="AlphaFoldDB" id="A0A4Z1PBJ7"/>
<dbReference type="SUPFAM" id="SSF55811">
    <property type="entry name" value="Nudix"/>
    <property type="match status" value="1"/>
</dbReference>
<dbReference type="GO" id="GO:0035539">
    <property type="term" value="F:8-oxo-7,8-dihydrodeoxyguanosine triphosphate pyrophosphatase activity"/>
    <property type="evidence" value="ECO:0007669"/>
    <property type="project" value="TreeGrafter"/>
</dbReference>
<protein>
    <submittedName>
        <fullName evidence="3">Nudix hydrolase 1</fullName>
    </submittedName>
</protein>
<dbReference type="GO" id="GO:0005829">
    <property type="term" value="C:cytosol"/>
    <property type="evidence" value="ECO:0007669"/>
    <property type="project" value="TreeGrafter"/>
</dbReference>
<dbReference type="Gene3D" id="3.90.79.10">
    <property type="entry name" value="Nucleoside Triphosphate Pyrophosphohydrolase"/>
    <property type="match status" value="1"/>
</dbReference>
<evidence type="ECO:0000313" key="3">
    <source>
        <dbReference type="EMBL" id="TID25985.1"/>
    </source>
</evidence>
<keyword evidence="4" id="KW-1185">Reference proteome</keyword>
<name>A0A4Z1PBJ7_9PEZI</name>
<dbReference type="STRING" id="86259.A0A4Z1PBJ7"/>
<evidence type="ECO:0000313" key="4">
    <source>
        <dbReference type="Proteomes" id="UP000298493"/>
    </source>
</evidence>
<dbReference type="EMBL" id="SNSC02000003">
    <property type="protein sequence ID" value="TID25985.1"/>
    <property type="molecule type" value="Genomic_DNA"/>
</dbReference>
<dbReference type="PANTHER" id="PTHR16099">
    <property type="entry name" value="8-OXO-DGTP DIPHOSPHATES NUDT15"/>
    <property type="match status" value="1"/>
</dbReference>
<gene>
    <name evidence="3" type="ORF">E6O75_ATG03848</name>
</gene>
<accession>A0A4Z1PBJ7</accession>
<dbReference type="GO" id="GO:0006203">
    <property type="term" value="P:dGTP catabolic process"/>
    <property type="evidence" value="ECO:0007669"/>
    <property type="project" value="TreeGrafter"/>
</dbReference>
<dbReference type="PANTHER" id="PTHR16099:SF5">
    <property type="entry name" value="NUCLEOTIDE TRIPHOSPHATE DIPHOSPHATASE NUDT15"/>
    <property type="match status" value="1"/>
</dbReference>
<dbReference type="InterPro" id="IPR015797">
    <property type="entry name" value="NUDIX_hydrolase-like_dom_sf"/>
</dbReference>
<dbReference type="InterPro" id="IPR000086">
    <property type="entry name" value="NUDIX_hydrolase_dom"/>
</dbReference>
<dbReference type="Proteomes" id="UP000298493">
    <property type="component" value="Unassembled WGS sequence"/>
</dbReference>
<evidence type="ECO:0000259" key="2">
    <source>
        <dbReference type="PROSITE" id="PS51462"/>
    </source>
</evidence>
<organism evidence="3 4">
    <name type="scientific">Venturia nashicola</name>
    <dbReference type="NCBI Taxonomy" id="86259"/>
    <lineage>
        <taxon>Eukaryota</taxon>
        <taxon>Fungi</taxon>
        <taxon>Dikarya</taxon>
        <taxon>Ascomycota</taxon>
        <taxon>Pezizomycotina</taxon>
        <taxon>Dothideomycetes</taxon>
        <taxon>Pleosporomycetidae</taxon>
        <taxon>Venturiales</taxon>
        <taxon>Venturiaceae</taxon>
        <taxon>Venturia</taxon>
    </lineage>
</organism>
<keyword evidence="1 3" id="KW-0378">Hydrolase</keyword>
<dbReference type="CDD" id="cd04678">
    <property type="entry name" value="NUDIX_MTH2_Nudt15"/>
    <property type="match status" value="1"/>
</dbReference>
<dbReference type="Pfam" id="PF00293">
    <property type="entry name" value="NUDIX"/>
    <property type="match status" value="1"/>
</dbReference>
<comment type="caution">
    <text evidence="3">The sequence shown here is derived from an EMBL/GenBank/DDBJ whole genome shotgun (WGS) entry which is preliminary data.</text>
</comment>
<feature type="domain" description="Nudix hydrolase" evidence="2">
    <location>
        <begin position="3"/>
        <end position="131"/>
    </location>
</feature>
<evidence type="ECO:0000256" key="1">
    <source>
        <dbReference type="ARBA" id="ARBA00022801"/>
    </source>
</evidence>
<proteinExistence type="predicted"/>
<dbReference type="InterPro" id="IPR020084">
    <property type="entry name" value="NUDIX_hydrolase_CS"/>
</dbReference>
<dbReference type="PROSITE" id="PS51462">
    <property type="entry name" value="NUDIX"/>
    <property type="match status" value="1"/>
</dbReference>
<reference evidence="3 4" key="1">
    <citation type="submission" date="2019-04" db="EMBL/GenBank/DDBJ databases">
        <title>High contiguity whole genome sequence and gene annotation resource for two Venturia nashicola isolates.</title>
        <authorList>
            <person name="Prokchorchik M."/>
            <person name="Won K."/>
            <person name="Lee Y."/>
            <person name="Choi E.D."/>
            <person name="Segonzac C."/>
            <person name="Sohn K.H."/>
        </authorList>
    </citation>
    <scope>NUCLEOTIDE SEQUENCE [LARGE SCALE GENOMIC DNA]</scope>
    <source>
        <strain evidence="3 4">PRI2</strain>
    </source>
</reference>